<dbReference type="InterPro" id="IPR018130">
    <property type="entry name" value="Ribosomal_uS2_CS"/>
</dbReference>
<evidence type="ECO:0000256" key="4">
    <source>
        <dbReference type="ARBA" id="ARBA00035256"/>
    </source>
</evidence>
<evidence type="ECO:0000313" key="7">
    <source>
        <dbReference type="EMBL" id="QPJ58393.1"/>
    </source>
</evidence>
<gene>
    <name evidence="7" type="primary">rpsB</name>
    <name evidence="7" type="ORF">E5P55_00025</name>
</gene>
<reference evidence="7 8" key="1">
    <citation type="journal article" date="2020" name="Sci. Rep.">
        <title>Morphology, ultrastructure, genomics, and phylogeny of Euplotes vanleeuwenhoeki sp. nov. and its ultra-reduced endosymbiont Candidatus Pinguicoccus supinus sp. nov.</title>
        <authorList>
            <person name="Serra V."/>
            <person name="Gammuto L."/>
            <person name="Nitla V."/>
            <person name="Castelli M."/>
            <person name="Lanzoni O."/>
            <person name="Sassera D."/>
            <person name="Bandi C."/>
            <person name="Sandeep B.V."/>
            <person name="Verni F."/>
            <person name="Modeo L."/>
            <person name="Petroni G."/>
        </authorList>
    </citation>
    <scope>NUCLEOTIDE SEQUENCE [LARGE SCALE GENOMIC DNA]</scope>
    <source>
        <strain evidence="7 8">KKR18_Esm</strain>
    </source>
</reference>
<evidence type="ECO:0000256" key="2">
    <source>
        <dbReference type="ARBA" id="ARBA00022980"/>
    </source>
</evidence>
<evidence type="ECO:0000256" key="6">
    <source>
        <dbReference type="RuleBase" id="RU003631"/>
    </source>
</evidence>
<dbReference type="PROSITE" id="PS00963">
    <property type="entry name" value="RIBOSOMAL_S2_2"/>
    <property type="match status" value="1"/>
</dbReference>
<dbReference type="GO" id="GO:0006412">
    <property type="term" value="P:translation"/>
    <property type="evidence" value="ECO:0007669"/>
    <property type="project" value="InterPro"/>
</dbReference>
<dbReference type="CDD" id="cd01425">
    <property type="entry name" value="RPS2"/>
    <property type="match status" value="1"/>
</dbReference>
<evidence type="ECO:0000313" key="8">
    <source>
        <dbReference type="Proteomes" id="UP000594451"/>
    </source>
</evidence>
<dbReference type="GO" id="GO:0015935">
    <property type="term" value="C:small ribosomal subunit"/>
    <property type="evidence" value="ECO:0007669"/>
    <property type="project" value="InterPro"/>
</dbReference>
<dbReference type="AlphaFoldDB" id="A0A7T0BRI0"/>
<evidence type="ECO:0000256" key="5">
    <source>
        <dbReference type="ARBA" id="ARBA00035518"/>
    </source>
</evidence>
<name>A0A7T0BRI0_9BACT</name>
<dbReference type="Proteomes" id="UP000594451">
    <property type="component" value="Chromosome"/>
</dbReference>
<comment type="similarity">
    <text evidence="1 6">Belongs to the universal ribosomal protein uS2 family.</text>
</comment>
<protein>
    <recommendedName>
        <fullName evidence="4">Small ribosomal subunit protein uS2</fullName>
    </recommendedName>
    <alternativeName>
        <fullName evidence="5">30S ribosomal protein S2</fullName>
    </alternativeName>
</protein>
<sequence>MGGTLTNFLTIQKNLKKFSKLIYLKNRGFLENIDGREKIYLKKKINKLNRKFGGLLNLKKLPSAVIVADCKIDYNAILEAHKLNIPVIGIADSDANIELVTVPILVNVKSRKTIVFLLTLILNLVLKNILK</sequence>
<dbReference type="PANTHER" id="PTHR12534">
    <property type="entry name" value="30S RIBOSOMAL PROTEIN S2 PROKARYOTIC AND ORGANELLAR"/>
    <property type="match status" value="1"/>
</dbReference>
<dbReference type="EMBL" id="CP039370">
    <property type="protein sequence ID" value="QPJ58393.1"/>
    <property type="molecule type" value="Genomic_DNA"/>
</dbReference>
<evidence type="ECO:0000256" key="3">
    <source>
        <dbReference type="ARBA" id="ARBA00023274"/>
    </source>
</evidence>
<dbReference type="KEGG" id="psup:E5P55_00025"/>
<dbReference type="SUPFAM" id="SSF52313">
    <property type="entry name" value="Ribosomal protein S2"/>
    <property type="match status" value="1"/>
</dbReference>
<dbReference type="PRINTS" id="PR00395">
    <property type="entry name" value="RIBOSOMALS2"/>
</dbReference>
<dbReference type="Pfam" id="PF00318">
    <property type="entry name" value="Ribosomal_S2"/>
    <property type="match status" value="1"/>
</dbReference>
<dbReference type="Gene3D" id="3.40.50.10490">
    <property type="entry name" value="Glucose-6-phosphate isomerase like protein, domain 1"/>
    <property type="match status" value="1"/>
</dbReference>
<keyword evidence="3 6" id="KW-0687">Ribonucleoprotein</keyword>
<accession>A0A7T0BRI0</accession>
<dbReference type="NCBIfam" id="TIGR01011">
    <property type="entry name" value="rpsB_bact"/>
    <property type="match status" value="1"/>
</dbReference>
<keyword evidence="2 6" id="KW-0689">Ribosomal protein</keyword>
<organism evidence="7 8">
    <name type="scientific">Candidatus Pinguicoccus supinus</name>
    <dbReference type="NCBI Taxonomy" id="2529394"/>
    <lineage>
        <taxon>Bacteria</taxon>
        <taxon>Pseudomonadati</taxon>
        <taxon>Verrucomicrobiota</taxon>
        <taxon>Candidatus Pinguicoccus</taxon>
    </lineage>
</organism>
<evidence type="ECO:0000256" key="1">
    <source>
        <dbReference type="ARBA" id="ARBA00006242"/>
    </source>
</evidence>
<proteinExistence type="inferred from homology"/>
<dbReference type="GO" id="GO:0003735">
    <property type="term" value="F:structural constituent of ribosome"/>
    <property type="evidence" value="ECO:0007669"/>
    <property type="project" value="InterPro"/>
</dbReference>
<dbReference type="PANTHER" id="PTHR12534:SF0">
    <property type="entry name" value="SMALL RIBOSOMAL SUBUNIT PROTEIN US2M"/>
    <property type="match status" value="1"/>
</dbReference>
<dbReference type="InterPro" id="IPR001865">
    <property type="entry name" value="Ribosomal_uS2"/>
</dbReference>
<dbReference type="InterPro" id="IPR023591">
    <property type="entry name" value="Ribosomal_uS2_flav_dom_sf"/>
</dbReference>
<dbReference type="InterPro" id="IPR005706">
    <property type="entry name" value="Ribosomal_uS2_bac/mit/plastid"/>
</dbReference>
<keyword evidence="8" id="KW-1185">Reference proteome</keyword>